<feature type="domain" description="Aminoglycoside phosphotransferase" evidence="1">
    <location>
        <begin position="378"/>
        <end position="419"/>
    </location>
</feature>
<dbReference type="Proteomes" id="UP001108027">
    <property type="component" value="Unassembled WGS sequence"/>
</dbReference>
<dbReference type="EMBL" id="JAJGNA010000010">
    <property type="protein sequence ID" value="MCC4308929.1"/>
    <property type="molecule type" value="Genomic_DNA"/>
</dbReference>
<protein>
    <recommendedName>
        <fullName evidence="1">Aminoglycoside phosphotransferase domain-containing protein</fullName>
    </recommendedName>
</protein>
<name>A0A9Q3UP74_9GAMM</name>
<evidence type="ECO:0000313" key="3">
    <source>
        <dbReference type="Proteomes" id="UP001108027"/>
    </source>
</evidence>
<gene>
    <name evidence="2" type="ORF">LL252_10140</name>
</gene>
<evidence type="ECO:0000259" key="1">
    <source>
        <dbReference type="Pfam" id="PF01636"/>
    </source>
</evidence>
<dbReference type="InterPro" id="IPR011009">
    <property type="entry name" value="Kinase-like_dom_sf"/>
</dbReference>
<dbReference type="RefSeq" id="WP_228233919.1">
    <property type="nucleotide sequence ID" value="NZ_ARXL01000015.1"/>
</dbReference>
<sequence length="449" mass="50673">MSTDITQDFDDWRELAGRDWSRAGPFTVEVDGDPLSAEVLLRHLPGRRLAVRARWRGDTVFAKLFFAGHQDEARREVARHRELIAAGLAVPALRHESQDAHGAILITDWVAGQSGQAALRGERGLALGEDLLDSLFSLYRAGLRQLDLHLDNFLFDGERFLVIDAGEMAPLPGGLRHEPAILDNLALFCAQTPLDLRDALVDKVVERLRREGLRDRGLAAMIRRRSNRRLRSAMKKWRRESSAIGVWAEHGEQWLYRRALPADQREALAAALRDPASLPLIKEGSRVSVYGDDAWVIKHYREGGAKARLRARLFRTRADISWVMGWTWALLGVPTPRPVMLRRRPDGGAVIAFPRVEGAALSTLMESDRERARRVAPSVERWLARLGDTGFWHGDAKAQNILVDADDRPVFIDLDGAGFSALPARRRRQAARDQARFQRNWEQFRAAPE</sequence>
<dbReference type="SUPFAM" id="SSF56112">
    <property type="entry name" value="Protein kinase-like (PK-like)"/>
    <property type="match status" value="2"/>
</dbReference>
<dbReference type="Gene3D" id="1.10.510.10">
    <property type="entry name" value="Transferase(Phosphotransferase) domain 1"/>
    <property type="match status" value="1"/>
</dbReference>
<dbReference type="Pfam" id="PF01636">
    <property type="entry name" value="APH"/>
    <property type="match status" value="1"/>
</dbReference>
<proteinExistence type="predicted"/>
<keyword evidence="3" id="KW-1185">Reference proteome</keyword>
<accession>A0A9Q3UP74</accession>
<organism evidence="2 3">
    <name type="scientific">Alloalcanivorax marinus</name>
    <dbReference type="NCBI Taxonomy" id="1177169"/>
    <lineage>
        <taxon>Bacteria</taxon>
        <taxon>Pseudomonadati</taxon>
        <taxon>Pseudomonadota</taxon>
        <taxon>Gammaproteobacteria</taxon>
        <taxon>Oceanospirillales</taxon>
        <taxon>Alcanivoracaceae</taxon>
        <taxon>Alloalcanivorax</taxon>
    </lineage>
</organism>
<dbReference type="InterPro" id="IPR002575">
    <property type="entry name" value="Aminoglycoside_PTrfase"/>
</dbReference>
<evidence type="ECO:0000313" key="2">
    <source>
        <dbReference type="EMBL" id="MCC4308929.1"/>
    </source>
</evidence>
<reference evidence="2" key="1">
    <citation type="submission" date="2021-10" db="EMBL/GenBank/DDBJ databases">
        <title>The diversity and Nitrogen Metabolism of Culturable Nitrate-Utilizing Bacteria Within the Oxygen Minimum Zone of the Changjiang (Yangtze River)Estuary.</title>
        <authorList>
            <person name="Zhang D."/>
            <person name="Zheng J."/>
            <person name="Liu S."/>
            <person name="He W."/>
        </authorList>
    </citation>
    <scope>NUCLEOTIDE SEQUENCE</scope>
    <source>
        <strain evidence="2">FXH-223</strain>
    </source>
</reference>
<comment type="caution">
    <text evidence="2">The sequence shown here is derived from an EMBL/GenBank/DDBJ whole genome shotgun (WGS) entry which is preliminary data.</text>
</comment>
<dbReference type="AlphaFoldDB" id="A0A9Q3UP74"/>